<protein>
    <submittedName>
        <fullName evidence="1">Methylglyoxal reductase (NADPH-dependent) gre2</fullName>
        <ecNumber evidence="1">1.1.1.283</ecNumber>
    </submittedName>
</protein>
<gene>
    <name evidence="1" type="primary">GRE2_2</name>
    <name evidence="1" type="ORF">Cpir12675_004395</name>
</gene>
<keyword evidence="1" id="KW-0560">Oxidoreductase</keyword>
<proteinExistence type="predicted"/>
<evidence type="ECO:0000313" key="2">
    <source>
        <dbReference type="Proteomes" id="UP001583280"/>
    </source>
</evidence>
<dbReference type="Proteomes" id="UP001583280">
    <property type="component" value="Unassembled WGS sequence"/>
</dbReference>
<organism evidence="1 2">
    <name type="scientific">Ceratocystis pirilliformis</name>
    <dbReference type="NCBI Taxonomy" id="259994"/>
    <lineage>
        <taxon>Eukaryota</taxon>
        <taxon>Fungi</taxon>
        <taxon>Dikarya</taxon>
        <taxon>Ascomycota</taxon>
        <taxon>Pezizomycotina</taxon>
        <taxon>Sordariomycetes</taxon>
        <taxon>Hypocreomycetidae</taxon>
        <taxon>Microascales</taxon>
        <taxon>Ceratocystidaceae</taxon>
        <taxon>Ceratocystis</taxon>
    </lineage>
</organism>
<reference evidence="1 2" key="1">
    <citation type="journal article" date="2024" name="IMA Fungus">
        <title>IMA Genome - F19 : A genome assembly and annotation guide to empower mycologists, including annotated draft genome sequences of Ceratocystis pirilliformis, Diaporthe australafricana, Fusarium ophioides, Paecilomyces lecythidis, and Sporothrix stenoceras.</title>
        <authorList>
            <person name="Aylward J."/>
            <person name="Wilson A.M."/>
            <person name="Visagie C.M."/>
            <person name="Spraker J."/>
            <person name="Barnes I."/>
            <person name="Buitendag C."/>
            <person name="Ceriani C."/>
            <person name="Del Mar Angel L."/>
            <person name="du Plessis D."/>
            <person name="Fuchs T."/>
            <person name="Gasser K."/>
            <person name="Kramer D."/>
            <person name="Li W."/>
            <person name="Munsamy K."/>
            <person name="Piso A."/>
            <person name="Price J.L."/>
            <person name="Sonnekus B."/>
            <person name="Thomas C."/>
            <person name="van der Nest A."/>
            <person name="van Dijk A."/>
            <person name="van Heerden A."/>
            <person name="van Vuuren N."/>
            <person name="Yilmaz N."/>
            <person name="Duong T.A."/>
            <person name="van der Merwe N.A."/>
            <person name="Wingfield M.J."/>
            <person name="Wingfield B.D."/>
        </authorList>
    </citation>
    <scope>NUCLEOTIDE SEQUENCE [LARGE SCALE GENOMIC DNA]</scope>
    <source>
        <strain evidence="1 2">CMW 12675</strain>
    </source>
</reference>
<comment type="caution">
    <text evidence="1">The sequence shown here is derived from an EMBL/GenBank/DDBJ whole genome shotgun (WGS) entry which is preliminary data.</text>
</comment>
<keyword evidence="2" id="KW-1185">Reference proteome</keyword>
<evidence type="ECO:0000313" key="1">
    <source>
        <dbReference type="EMBL" id="KAL1892811.1"/>
    </source>
</evidence>
<sequence>MYNENSYSPLTLEDAMSNPHLAYSTGKAFAERAVWKFGEDNNPSVNTSDHRILAMVRGEMKHALEPTSKIGTFVVADHFTNKATAEAIRERLPELDEDLPPRDSHD</sequence>
<name>A0ABR3YY18_9PEZI</name>
<accession>A0ABR3YY18</accession>
<dbReference type="EMBL" id="JAWDJO010000122">
    <property type="protein sequence ID" value="KAL1892811.1"/>
    <property type="molecule type" value="Genomic_DNA"/>
</dbReference>
<dbReference type="GO" id="GO:0043892">
    <property type="term" value="F:methylglyoxal reductase (NADPH) activity"/>
    <property type="evidence" value="ECO:0007669"/>
    <property type="project" value="UniProtKB-EC"/>
</dbReference>
<dbReference type="Gene3D" id="3.40.50.720">
    <property type="entry name" value="NAD(P)-binding Rossmann-like Domain"/>
    <property type="match status" value="1"/>
</dbReference>
<dbReference type="EC" id="1.1.1.283" evidence="1"/>